<dbReference type="InterPro" id="IPR001650">
    <property type="entry name" value="Helicase_C-like"/>
</dbReference>
<dbReference type="PROSITE" id="PS51194">
    <property type="entry name" value="HELICASE_CTER"/>
    <property type="match status" value="1"/>
</dbReference>
<dbReference type="Pfam" id="PF00270">
    <property type="entry name" value="DEAD"/>
    <property type="match status" value="1"/>
</dbReference>
<dbReference type="SUPFAM" id="SSF52540">
    <property type="entry name" value="P-loop containing nucleoside triphosphate hydrolases"/>
    <property type="match status" value="1"/>
</dbReference>
<feature type="compositionally biased region" description="Low complexity" evidence="6">
    <location>
        <begin position="464"/>
        <end position="483"/>
    </location>
</feature>
<feature type="region of interest" description="Disordered" evidence="6">
    <location>
        <begin position="373"/>
        <end position="525"/>
    </location>
</feature>
<dbReference type="InterPro" id="IPR011545">
    <property type="entry name" value="DEAD/DEAH_box_helicase_dom"/>
</dbReference>
<comment type="caution">
    <text evidence="10">The sequence shown here is derived from an EMBL/GenBank/DDBJ whole genome shotgun (WGS) entry which is preliminary data.</text>
</comment>
<dbReference type="PANTHER" id="PTHR47963">
    <property type="entry name" value="DEAD-BOX ATP-DEPENDENT RNA HELICASE 47, MITOCHONDRIAL"/>
    <property type="match status" value="1"/>
</dbReference>
<evidence type="ECO:0000313" key="10">
    <source>
        <dbReference type="EMBL" id="MUG73446.1"/>
    </source>
</evidence>
<accession>A0A7X2ZEK5</accession>
<feature type="domain" description="Helicase C-terminal" evidence="8">
    <location>
        <begin position="216"/>
        <end position="376"/>
    </location>
</feature>
<dbReference type="GO" id="GO:0009409">
    <property type="term" value="P:response to cold"/>
    <property type="evidence" value="ECO:0007669"/>
    <property type="project" value="TreeGrafter"/>
</dbReference>
<dbReference type="GO" id="GO:0005840">
    <property type="term" value="C:ribosome"/>
    <property type="evidence" value="ECO:0007669"/>
    <property type="project" value="TreeGrafter"/>
</dbReference>
<keyword evidence="3 10" id="KW-0347">Helicase</keyword>
<dbReference type="Proteomes" id="UP000450917">
    <property type="component" value="Unassembled WGS sequence"/>
</dbReference>
<feature type="domain" description="DEAD-box RNA helicase Q" evidence="9">
    <location>
        <begin position="4"/>
        <end position="32"/>
    </location>
</feature>
<dbReference type="GO" id="GO:0003724">
    <property type="term" value="F:RNA helicase activity"/>
    <property type="evidence" value="ECO:0007669"/>
    <property type="project" value="InterPro"/>
</dbReference>
<dbReference type="InterPro" id="IPR014014">
    <property type="entry name" value="RNA_helicase_DEAD_Q_motif"/>
</dbReference>
<proteinExistence type="predicted"/>
<evidence type="ECO:0000256" key="1">
    <source>
        <dbReference type="ARBA" id="ARBA00022741"/>
    </source>
</evidence>
<evidence type="ECO:0000256" key="5">
    <source>
        <dbReference type="PROSITE-ProRule" id="PRU00552"/>
    </source>
</evidence>
<dbReference type="GO" id="GO:0033592">
    <property type="term" value="F:RNA strand annealing activity"/>
    <property type="evidence" value="ECO:0007669"/>
    <property type="project" value="TreeGrafter"/>
</dbReference>
<gene>
    <name evidence="10" type="ORF">GNP93_22755</name>
</gene>
<keyword evidence="2" id="KW-0378">Hydrolase</keyword>
<dbReference type="PANTHER" id="PTHR47963:SF7">
    <property type="entry name" value="ATP-DEPENDENT RNA HELICASE YFML-RELATED"/>
    <property type="match status" value="1"/>
</dbReference>
<name>A0A7X2ZEK5_9BACL</name>
<evidence type="ECO:0000259" key="7">
    <source>
        <dbReference type="PROSITE" id="PS51192"/>
    </source>
</evidence>
<dbReference type="CDD" id="cd18787">
    <property type="entry name" value="SF2_C_DEAD"/>
    <property type="match status" value="1"/>
</dbReference>
<keyword evidence="11" id="KW-1185">Reference proteome</keyword>
<dbReference type="AlphaFoldDB" id="A0A7X2ZEK5"/>
<evidence type="ECO:0000259" key="9">
    <source>
        <dbReference type="PROSITE" id="PS51195"/>
    </source>
</evidence>
<dbReference type="Pfam" id="PF00271">
    <property type="entry name" value="Helicase_C"/>
    <property type="match status" value="1"/>
</dbReference>
<evidence type="ECO:0000256" key="6">
    <source>
        <dbReference type="SAM" id="MobiDB-lite"/>
    </source>
</evidence>
<evidence type="ECO:0000256" key="2">
    <source>
        <dbReference type="ARBA" id="ARBA00022801"/>
    </source>
</evidence>
<dbReference type="InterPro" id="IPR044742">
    <property type="entry name" value="DEAD/DEAH_RhlB"/>
</dbReference>
<dbReference type="InterPro" id="IPR050547">
    <property type="entry name" value="DEAD_box_RNA_helicases"/>
</dbReference>
<organism evidence="10 11">
    <name type="scientific">Paenibacillus validus</name>
    <dbReference type="NCBI Taxonomy" id="44253"/>
    <lineage>
        <taxon>Bacteria</taxon>
        <taxon>Bacillati</taxon>
        <taxon>Bacillota</taxon>
        <taxon>Bacilli</taxon>
        <taxon>Bacillales</taxon>
        <taxon>Paenibacillaceae</taxon>
        <taxon>Paenibacillus</taxon>
    </lineage>
</organism>
<feature type="compositionally biased region" description="Basic and acidic residues" evidence="6">
    <location>
        <begin position="395"/>
        <end position="406"/>
    </location>
</feature>
<feature type="compositionally biased region" description="Low complexity" evidence="6">
    <location>
        <begin position="415"/>
        <end position="424"/>
    </location>
</feature>
<evidence type="ECO:0000259" key="8">
    <source>
        <dbReference type="PROSITE" id="PS51194"/>
    </source>
</evidence>
<dbReference type="CDD" id="cd00268">
    <property type="entry name" value="DEADc"/>
    <property type="match status" value="1"/>
</dbReference>
<dbReference type="RefSeq" id="WP_155615597.1">
    <property type="nucleotide sequence ID" value="NZ_WNZX01000026.1"/>
</dbReference>
<dbReference type="GO" id="GO:0016787">
    <property type="term" value="F:hydrolase activity"/>
    <property type="evidence" value="ECO:0007669"/>
    <property type="project" value="UniProtKB-KW"/>
</dbReference>
<dbReference type="PROSITE" id="PS51195">
    <property type="entry name" value="Q_MOTIF"/>
    <property type="match status" value="1"/>
</dbReference>
<keyword evidence="4" id="KW-0067">ATP-binding</keyword>
<evidence type="ECO:0000256" key="4">
    <source>
        <dbReference type="ARBA" id="ARBA00022840"/>
    </source>
</evidence>
<reference evidence="10 11" key="1">
    <citation type="submission" date="2019-11" db="EMBL/GenBank/DDBJ databases">
        <title>Draft genome sequences of five Paenibacillus species of dairy origin.</title>
        <authorList>
            <person name="Olajide A.M."/>
            <person name="Chen S."/>
            <person name="Lapointe G."/>
        </authorList>
    </citation>
    <scope>NUCLEOTIDE SEQUENCE [LARGE SCALE GENOMIC DNA]</scope>
    <source>
        <strain evidence="10 11">2CS3</strain>
    </source>
</reference>
<dbReference type="EMBL" id="WNZX01000026">
    <property type="protein sequence ID" value="MUG73446.1"/>
    <property type="molecule type" value="Genomic_DNA"/>
</dbReference>
<evidence type="ECO:0000256" key="3">
    <source>
        <dbReference type="ARBA" id="ARBA00022806"/>
    </source>
</evidence>
<dbReference type="Gene3D" id="3.40.50.300">
    <property type="entry name" value="P-loop containing nucleotide triphosphate hydrolases"/>
    <property type="match status" value="2"/>
</dbReference>
<dbReference type="PROSITE" id="PS51192">
    <property type="entry name" value="HELICASE_ATP_BIND_1"/>
    <property type="match status" value="1"/>
</dbReference>
<dbReference type="GO" id="GO:0005829">
    <property type="term" value="C:cytosol"/>
    <property type="evidence" value="ECO:0007669"/>
    <property type="project" value="TreeGrafter"/>
</dbReference>
<dbReference type="InterPro" id="IPR027417">
    <property type="entry name" value="P-loop_NTPase"/>
</dbReference>
<evidence type="ECO:0000313" key="11">
    <source>
        <dbReference type="Proteomes" id="UP000450917"/>
    </source>
</evidence>
<dbReference type="InterPro" id="IPR014001">
    <property type="entry name" value="Helicase_ATP-bd"/>
</dbReference>
<protein>
    <submittedName>
        <fullName evidence="10">DEAD/DEAH box helicase</fullName>
    </submittedName>
</protein>
<feature type="domain" description="Helicase ATP-binding" evidence="7">
    <location>
        <begin position="35"/>
        <end position="205"/>
    </location>
</feature>
<feature type="short sequence motif" description="Q motif" evidence="5">
    <location>
        <begin position="4"/>
        <end position="32"/>
    </location>
</feature>
<dbReference type="GO" id="GO:0005524">
    <property type="term" value="F:ATP binding"/>
    <property type="evidence" value="ECO:0007669"/>
    <property type="project" value="UniProtKB-KW"/>
</dbReference>
<dbReference type="SMART" id="SM00490">
    <property type="entry name" value="HELICc"/>
    <property type="match status" value="1"/>
</dbReference>
<feature type="compositionally biased region" description="Basic and acidic residues" evidence="6">
    <location>
        <begin position="508"/>
        <end position="519"/>
    </location>
</feature>
<dbReference type="SMART" id="SM00487">
    <property type="entry name" value="DEXDc"/>
    <property type="match status" value="1"/>
</dbReference>
<keyword evidence="1" id="KW-0547">Nucleotide-binding</keyword>
<sequence>MSLTGFSALRIDPPYVKRLAELGITDPSPIQEEAVPPALQGKDVVAQSQTGTGKTLAYALPVLHRIEAPLREVQALVLVPTRELGMQIVQTLEELTKDTGIRVQQLIGGASIERQIDKLKLKPQIVVGTPGRVQELVKLRKLKLSGIRMVVVDEVDQVFELGSMGEVEALLKGMLRDRQMMFFSATYPPQLQAVIERWMRDPVYVRVNPSQRTSETLEHLYFVSEERDKIDTLRRLVRLYNPKQAIVFINETDDIGEAVAKLKYAGLSVEGLYGDSFKQERARAMQAFRAGRFQLLLATDVAARGLDLPQVTHVFNLDPPVDADHYVHRVGRTGRMGRKGTAVSIVTPREHFIMDKFAKSLGIDLQRKIMSHGKVFDPKPGRGAVAGEPGADSRNPAERRKPEDGRPAMARESAGKLAGAGRAAAGDKRSVRAAGEGRAAASQMSSRSEALRAETASAPVQRQAPKAKGPAGPGPVKKGAPVVPDKRQTERERERERKNKGAPRWLKSKPERTDMPKAERSHKRK</sequence>
<feature type="compositionally biased region" description="Basic and acidic residues" evidence="6">
    <location>
        <begin position="484"/>
        <end position="499"/>
    </location>
</feature>